<dbReference type="PANTHER" id="PTHR42749">
    <property type="entry name" value="CELL SHAPE-DETERMINING PROTEIN MREB"/>
    <property type="match status" value="1"/>
</dbReference>
<comment type="caution">
    <text evidence="6">Lacks conserved residue(s) required for the propagation of feature annotation.</text>
</comment>
<evidence type="ECO:0000256" key="4">
    <source>
        <dbReference type="ARBA" id="ARBA00022960"/>
    </source>
</evidence>
<evidence type="ECO:0000256" key="6">
    <source>
        <dbReference type="HAMAP-Rule" id="MF_02207"/>
    </source>
</evidence>
<dbReference type="SUPFAM" id="SSF53067">
    <property type="entry name" value="Actin-like ATPase domain"/>
    <property type="match status" value="2"/>
</dbReference>
<gene>
    <name evidence="6" type="primary">mreB</name>
    <name evidence="7" type="ORF">H8R94_00660</name>
</gene>
<dbReference type="InterPro" id="IPR056546">
    <property type="entry name" value="MreB_MamK-like"/>
</dbReference>
<keyword evidence="4 6" id="KW-0133">Cell shape</keyword>
<comment type="subunit">
    <text evidence="6">Forms polymers.</text>
</comment>
<dbReference type="InterPro" id="IPR043129">
    <property type="entry name" value="ATPase_NBD"/>
</dbReference>
<evidence type="ECO:0000313" key="8">
    <source>
        <dbReference type="Proteomes" id="UP000643810"/>
    </source>
</evidence>
<evidence type="ECO:0000256" key="5">
    <source>
        <dbReference type="ARBA" id="ARBA00023458"/>
    </source>
</evidence>
<dbReference type="PRINTS" id="PR01652">
    <property type="entry name" value="SHAPEPROTEIN"/>
</dbReference>
<name>A0ABR7GCG3_9FIRM</name>
<proteinExistence type="inferred from homology"/>
<comment type="function">
    <text evidence="6">Forms membrane-associated dynamic filaments that are essential for cell shape determination. Acts by regulating cell wall synthesis and cell elongation, and thus cell shape. A feedback loop between cell geometry and MreB localization may maintain elongated cell shape by targeting cell wall growth to regions of negative cell wall curvature.</text>
</comment>
<organism evidence="7 8">
    <name type="scientific">Roseburia lenta</name>
    <dbReference type="NCBI Taxonomy" id="2763061"/>
    <lineage>
        <taxon>Bacteria</taxon>
        <taxon>Bacillati</taxon>
        <taxon>Bacillota</taxon>
        <taxon>Clostridia</taxon>
        <taxon>Lachnospirales</taxon>
        <taxon>Lachnospiraceae</taxon>
        <taxon>Roseburia</taxon>
    </lineage>
</organism>
<evidence type="ECO:0000313" key="7">
    <source>
        <dbReference type="EMBL" id="MBC5685133.1"/>
    </source>
</evidence>
<protein>
    <recommendedName>
        <fullName evidence="6">Cell shape-determining protein MreB</fullName>
    </recommendedName>
</protein>
<evidence type="ECO:0000256" key="2">
    <source>
        <dbReference type="ARBA" id="ARBA00022741"/>
    </source>
</evidence>
<accession>A0ABR7GCG3</accession>
<dbReference type="InterPro" id="IPR004753">
    <property type="entry name" value="MreB"/>
</dbReference>
<dbReference type="RefSeq" id="WP_118281225.1">
    <property type="nucleotide sequence ID" value="NZ_JACOPG010000001.1"/>
</dbReference>
<comment type="subcellular location">
    <subcellularLocation>
        <location evidence="6">Cytoplasm</location>
    </subcellularLocation>
    <text evidence="6">Membrane-associated.</text>
</comment>
<keyword evidence="8" id="KW-1185">Reference proteome</keyword>
<keyword evidence="1 6" id="KW-0963">Cytoplasm</keyword>
<sequence>MSNSYGIDMGTNNLKIYSSNSSEIINVKNTIAIVDKDQMYAYGDDAYSMYEKAPETIAVSFPIVSGVIADFDNMQTMLFEVLEKKAKARIKGSDIVVAVPTDITEVEKKAFYDMFARSKTKPHSVLLCEKPLADAIGMDLDITEPTGVMVVDFGADTTEISVISLGGLVLTELLPFGGNHLDDAIVTHMKRKFNLLIGRKTACQLKENIGSAMPGKEASMTVVGRDVVSGLPIEMEVQASTVYDGIKSDLENLCNSIKMILEKVPPELAKDIVYSGIYLTGGSAAIADLSDLFTEVTNIKVNVSEHAKETTALGLEKVLTDAKYKRFGYSMRTRIFK</sequence>
<reference evidence="7 8" key="1">
    <citation type="submission" date="2020-08" db="EMBL/GenBank/DDBJ databases">
        <title>Genome public.</title>
        <authorList>
            <person name="Liu C."/>
            <person name="Sun Q."/>
        </authorList>
    </citation>
    <scope>NUCLEOTIDE SEQUENCE [LARGE SCALE GENOMIC DNA]</scope>
    <source>
        <strain evidence="7 8">NSJ-9</strain>
    </source>
</reference>
<dbReference type="NCBIfam" id="NF010539">
    <property type="entry name" value="PRK13927.1"/>
    <property type="match status" value="1"/>
</dbReference>
<dbReference type="HAMAP" id="MF_02207">
    <property type="entry name" value="MreB"/>
    <property type="match status" value="1"/>
</dbReference>
<dbReference type="Gene3D" id="3.30.420.40">
    <property type="match status" value="2"/>
</dbReference>
<keyword evidence="3 6" id="KW-0067">ATP-binding</keyword>
<dbReference type="Pfam" id="PF06723">
    <property type="entry name" value="MreB_Mbl"/>
    <property type="match status" value="1"/>
</dbReference>
<dbReference type="CDD" id="cd10225">
    <property type="entry name" value="ASKHA_NBD_MreB-like"/>
    <property type="match status" value="1"/>
</dbReference>
<comment type="similarity">
    <text evidence="5 6">Belongs to the FtsA/MreB family.</text>
</comment>
<evidence type="ECO:0000256" key="3">
    <source>
        <dbReference type="ARBA" id="ARBA00022840"/>
    </source>
</evidence>
<comment type="caution">
    <text evidence="7">The sequence shown here is derived from an EMBL/GenBank/DDBJ whole genome shotgun (WGS) entry which is preliminary data.</text>
</comment>
<evidence type="ECO:0000256" key="1">
    <source>
        <dbReference type="ARBA" id="ARBA00022490"/>
    </source>
</evidence>
<dbReference type="PANTHER" id="PTHR42749:SF1">
    <property type="entry name" value="CELL SHAPE-DETERMINING PROTEIN MREB"/>
    <property type="match status" value="1"/>
</dbReference>
<keyword evidence="2 6" id="KW-0547">Nucleotide-binding</keyword>
<dbReference type="Proteomes" id="UP000643810">
    <property type="component" value="Unassembled WGS sequence"/>
</dbReference>
<dbReference type="EMBL" id="JACOPG010000001">
    <property type="protein sequence ID" value="MBC5685133.1"/>
    <property type="molecule type" value="Genomic_DNA"/>
</dbReference>